<gene>
    <name evidence="1" type="ORF">FA95DRAFT_479976</name>
</gene>
<reference evidence="1" key="1">
    <citation type="submission" date="2021-02" db="EMBL/GenBank/DDBJ databases">
        <authorList>
            <consortium name="DOE Joint Genome Institute"/>
            <person name="Ahrendt S."/>
            <person name="Looney B.P."/>
            <person name="Miyauchi S."/>
            <person name="Morin E."/>
            <person name="Drula E."/>
            <person name="Courty P.E."/>
            <person name="Chicoki N."/>
            <person name="Fauchery L."/>
            <person name="Kohler A."/>
            <person name="Kuo A."/>
            <person name="Labutti K."/>
            <person name="Pangilinan J."/>
            <person name="Lipzen A."/>
            <person name="Riley R."/>
            <person name="Andreopoulos W."/>
            <person name="He G."/>
            <person name="Johnson J."/>
            <person name="Barry K.W."/>
            <person name="Grigoriev I.V."/>
            <person name="Nagy L."/>
            <person name="Hibbett D."/>
            <person name="Henrissat B."/>
            <person name="Matheny P.B."/>
            <person name="Labbe J."/>
            <person name="Martin F."/>
        </authorList>
    </citation>
    <scope>NUCLEOTIDE SEQUENCE</scope>
    <source>
        <strain evidence="1">FP105234-sp</strain>
    </source>
</reference>
<name>A0ACB8SCS8_9AGAM</name>
<comment type="caution">
    <text evidence="1">The sequence shown here is derived from an EMBL/GenBank/DDBJ whole genome shotgun (WGS) entry which is preliminary data.</text>
</comment>
<reference evidence="1" key="2">
    <citation type="journal article" date="2022" name="New Phytol.">
        <title>Evolutionary transition to the ectomycorrhizal habit in the genomes of a hyperdiverse lineage of mushroom-forming fungi.</title>
        <authorList>
            <person name="Looney B."/>
            <person name="Miyauchi S."/>
            <person name="Morin E."/>
            <person name="Drula E."/>
            <person name="Courty P.E."/>
            <person name="Kohler A."/>
            <person name="Kuo A."/>
            <person name="LaButti K."/>
            <person name="Pangilinan J."/>
            <person name="Lipzen A."/>
            <person name="Riley R."/>
            <person name="Andreopoulos W."/>
            <person name="He G."/>
            <person name="Johnson J."/>
            <person name="Nolan M."/>
            <person name="Tritt A."/>
            <person name="Barry K.W."/>
            <person name="Grigoriev I.V."/>
            <person name="Nagy L.G."/>
            <person name="Hibbett D."/>
            <person name="Henrissat B."/>
            <person name="Matheny P.B."/>
            <person name="Labbe J."/>
            <person name="Martin F.M."/>
        </authorList>
    </citation>
    <scope>NUCLEOTIDE SEQUENCE</scope>
    <source>
        <strain evidence="1">FP105234-sp</strain>
    </source>
</reference>
<accession>A0ACB8SCS8</accession>
<keyword evidence="2" id="KW-1185">Reference proteome</keyword>
<dbReference type="Proteomes" id="UP000814033">
    <property type="component" value="Unassembled WGS sequence"/>
</dbReference>
<evidence type="ECO:0000313" key="2">
    <source>
        <dbReference type="Proteomes" id="UP000814033"/>
    </source>
</evidence>
<evidence type="ECO:0000313" key="1">
    <source>
        <dbReference type="EMBL" id="KAI0053715.1"/>
    </source>
</evidence>
<sequence length="323" mass="35891">MSRRLPMPPHSSHQVSRSQDSTSSTLSGDVQKTVHCYSLTAGSAELQFIITIEPVPDRPLQHYFFLTLKAGAVERPICQPVMLKLRVDPRDLKFAVFVFPPKTSLPQGCLWSLRVWLRCNGVDHRVFSDDSLWIGKDPDFYSIEDATFARLRSSTLDTHLYKAALGSMLVDYIVRWQHIAGSMYSISLEYDGHGVGRVLFSDLLLRLDCPVAEIAFVIYTIPVSSTPQGATHRLRVWLKAPAVTTLNGPAPASITQRIWTMDDFRIGHDLDFKALGAKMVMGIPSPGGPLSVMSGESTQSLFSKDDKAHPGESSRTLYNKEGL</sequence>
<proteinExistence type="predicted"/>
<organism evidence="1 2">
    <name type="scientific">Auriscalpium vulgare</name>
    <dbReference type="NCBI Taxonomy" id="40419"/>
    <lineage>
        <taxon>Eukaryota</taxon>
        <taxon>Fungi</taxon>
        <taxon>Dikarya</taxon>
        <taxon>Basidiomycota</taxon>
        <taxon>Agaricomycotina</taxon>
        <taxon>Agaricomycetes</taxon>
        <taxon>Russulales</taxon>
        <taxon>Auriscalpiaceae</taxon>
        <taxon>Auriscalpium</taxon>
    </lineage>
</organism>
<dbReference type="EMBL" id="MU275839">
    <property type="protein sequence ID" value="KAI0053715.1"/>
    <property type="molecule type" value="Genomic_DNA"/>
</dbReference>
<protein>
    <submittedName>
        <fullName evidence="1">Uncharacterized protein</fullName>
    </submittedName>
</protein>